<keyword evidence="1 3" id="KW-0396">Initiation factor</keyword>
<dbReference type="GO" id="GO:0043022">
    <property type="term" value="F:ribosome binding"/>
    <property type="evidence" value="ECO:0007669"/>
    <property type="project" value="InterPro"/>
</dbReference>
<evidence type="ECO:0000256" key="1">
    <source>
        <dbReference type="ARBA" id="ARBA00022540"/>
    </source>
</evidence>
<dbReference type="EMBL" id="AUZY01007260">
    <property type="protein sequence ID" value="EQD50523.1"/>
    <property type="molecule type" value="Genomic_DNA"/>
</dbReference>
<reference evidence="3" key="1">
    <citation type="submission" date="2013-08" db="EMBL/GenBank/DDBJ databases">
        <authorList>
            <person name="Mendez C."/>
            <person name="Richter M."/>
            <person name="Ferrer M."/>
            <person name="Sanchez J."/>
        </authorList>
    </citation>
    <scope>NUCLEOTIDE SEQUENCE</scope>
</reference>
<sequence length="221" mass="23003">MPIGRGLVGGSPYLGVYLRVSDRAALAPPSVSESLVHDLERTLGVGVEQTTVLDSEVLGALVAFNQAGVVVTDRIDRSEQEALERIAPVTFIRTLQSALGNNILVNDHGALVHPEFSDRTVTAITKALGVPARRGTLAGLGTVGMAGLATNRGVIVHPKATDLEAGIATEVLGVPVHRSTANFGVPIVGACVVANSRGMIFGRPTTPVEVVHLQDGLQILD</sequence>
<protein>
    <submittedName>
        <fullName evidence="3">Translation initiation factor IF6</fullName>
    </submittedName>
</protein>
<dbReference type="SUPFAM" id="SSF55909">
    <property type="entry name" value="Pentein"/>
    <property type="match status" value="1"/>
</dbReference>
<keyword evidence="2" id="KW-0648">Protein biosynthesis</keyword>
<dbReference type="GO" id="GO:0003743">
    <property type="term" value="F:translation initiation factor activity"/>
    <property type="evidence" value="ECO:0007669"/>
    <property type="project" value="UniProtKB-KW"/>
</dbReference>
<reference evidence="3" key="2">
    <citation type="journal article" date="2014" name="ISME J.">
        <title>Microbial stratification in low pH oxic and suboxic macroscopic growths along an acid mine drainage.</title>
        <authorList>
            <person name="Mendez-Garcia C."/>
            <person name="Mesa V."/>
            <person name="Sprenger R.R."/>
            <person name="Richter M."/>
            <person name="Diez M.S."/>
            <person name="Solano J."/>
            <person name="Bargiela R."/>
            <person name="Golyshina O.V."/>
            <person name="Manteca A."/>
            <person name="Ramos J.L."/>
            <person name="Gallego J.R."/>
            <person name="Llorente I."/>
            <person name="Martins Dos Santos V.A."/>
            <person name="Jensen O.N."/>
            <person name="Pelaez A.I."/>
            <person name="Sanchez J."/>
            <person name="Ferrer M."/>
        </authorList>
    </citation>
    <scope>NUCLEOTIDE SEQUENCE</scope>
</reference>
<dbReference type="InterPro" id="IPR002769">
    <property type="entry name" value="eIF6"/>
</dbReference>
<dbReference type="Gene3D" id="3.75.10.10">
    <property type="entry name" value="L-arginine/glycine Amidinotransferase, Chain A"/>
    <property type="match status" value="1"/>
</dbReference>
<evidence type="ECO:0000313" key="3">
    <source>
        <dbReference type="EMBL" id="EQD50523.1"/>
    </source>
</evidence>
<organism evidence="3">
    <name type="scientific">mine drainage metagenome</name>
    <dbReference type="NCBI Taxonomy" id="410659"/>
    <lineage>
        <taxon>unclassified sequences</taxon>
        <taxon>metagenomes</taxon>
        <taxon>ecological metagenomes</taxon>
    </lineage>
</organism>
<dbReference type="AlphaFoldDB" id="T1A0S4"/>
<dbReference type="NCBIfam" id="TIGR00323">
    <property type="entry name" value="eIF-6"/>
    <property type="match status" value="1"/>
</dbReference>
<dbReference type="HAMAP" id="MF_00032">
    <property type="entry name" value="eIF_6"/>
    <property type="match status" value="1"/>
</dbReference>
<dbReference type="SMART" id="SM00654">
    <property type="entry name" value="eIF6"/>
    <property type="match status" value="1"/>
</dbReference>
<comment type="caution">
    <text evidence="3">The sequence shown here is derived from an EMBL/GenBank/DDBJ whole genome shotgun (WGS) entry which is preliminary data.</text>
</comment>
<dbReference type="PANTHER" id="PTHR10784">
    <property type="entry name" value="TRANSLATION INITIATION FACTOR 6"/>
    <property type="match status" value="1"/>
</dbReference>
<evidence type="ECO:0000256" key="2">
    <source>
        <dbReference type="ARBA" id="ARBA00022917"/>
    </source>
</evidence>
<gene>
    <name evidence="3" type="ORF">B1B_11210</name>
</gene>
<proteinExistence type="inferred from homology"/>
<dbReference type="GO" id="GO:0042256">
    <property type="term" value="P:cytosolic ribosome assembly"/>
    <property type="evidence" value="ECO:0007669"/>
    <property type="project" value="InterPro"/>
</dbReference>
<name>T1A0S4_9ZZZZ</name>
<accession>T1A0S4</accession>
<dbReference type="Pfam" id="PF01912">
    <property type="entry name" value="eIF-6"/>
    <property type="match status" value="1"/>
</dbReference>